<proteinExistence type="predicted"/>
<dbReference type="RefSeq" id="WP_191156421.1">
    <property type="nucleotide sequence ID" value="NZ_JACWUN010000012.1"/>
</dbReference>
<dbReference type="GO" id="GO:0015288">
    <property type="term" value="F:porin activity"/>
    <property type="evidence" value="ECO:0007669"/>
    <property type="project" value="InterPro"/>
</dbReference>
<organism evidence="1 2">
    <name type="scientific">Pelovirga terrestris</name>
    <dbReference type="NCBI Taxonomy" id="2771352"/>
    <lineage>
        <taxon>Bacteria</taxon>
        <taxon>Pseudomonadati</taxon>
        <taxon>Thermodesulfobacteriota</taxon>
        <taxon>Desulfuromonadia</taxon>
        <taxon>Geobacterales</taxon>
        <taxon>Geobacteraceae</taxon>
        <taxon>Pelovirga</taxon>
    </lineage>
</organism>
<dbReference type="GO" id="GO:0016020">
    <property type="term" value="C:membrane"/>
    <property type="evidence" value="ECO:0007669"/>
    <property type="project" value="InterPro"/>
</dbReference>
<evidence type="ECO:0000313" key="1">
    <source>
        <dbReference type="EMBL" id="MBD1401140.1"/>
    </source>
</evidence>
<protein>
    <submittedName>
        <fullName evidence="1">Porin</fullName>
    </submittedName>
</protein>
<dbReference type="SUPFAM" id="SSF56935">
    <property type="entry name" value="Porins"/>
    <property type="match status" value="1"/>
</dbReference>
<accession>A0A8J6QSU1</accession>
<dbReference type="Proteomes" id="UP000632828">
    <property type="component" value="Unassembled WGS sequence"/>
</dbReference>
<name>A0A8J6QSU1_9BACT</name>
<dbReference type="AlphaFoldDB" id="A0A8J6QSU1"/>
<keyword evidence="2" id="KW-1185">Reference proteome</keyword>
<sequence length="399" mass="43875">MSRLVSLLIVLLTIAVATPVLAEDRLSLSGYMRVRGYYIDNTNFDKNSNDSSESYFDQRLRILGKIAVADGVSVHFRQNFSNGKWETSSTETRPLAWLNVDKGMFNLKAGKMYYGIGNAIAIDTLGTGFVATMNGAIPVEFGYFKLEENNASKDDDVDLYTLAVKHGTDLYNAVVFGGFLRDGGTSGSNDGSKKYVAGVQTNFNLDPVSVNFELNYFTGEDDNNNLNTGTKEKYRGLQLFTDVGTALSEQISAGLVLAYAKGYDDKTQVTSFTDDGSFLPETYGFFETDYDSWADSDNAIFRIAEDGDRNAGSRAVQGYVHARIIDALSVRAMVGYAKPDEKGESNFKSMTYGVASANYQLAANTNLRGVYGYYKPKARVAAQEDDAKQVLAFNLIVRF</sequence>
<reference evidence="1" key="1">
    <citation type="submission" date="2020-09" db="EMBL/GenBank/DDBJ databases">
        <title>Pelobacter alkaliphilus sp. nov., a novel anaerobic arsenate-reducing bacterium from terrestrial mud volcano.</title>
        <authorList>
            <person name="Khomyakova M.A."/>
            <person name="Merkel A.Y."/>
            <person name="Slobodkin A.I."/>
        </authorList>
    </citation>
    <scope>NUCLEOTIDE SEQUENCE</scope>
    <source>
        <strain evidence="1">M08fum</strain>
    </source>
</reference>
<gene>
    <name evidence="1" type="ORF">ICT70_10685</name>
</gene>
<dbReference type="EMBL" id="JACWUN010000012">
    <property type="protein sequence ID" value="MBD1401140.1"/>
    <property type="molecule type" value="Genomic_DNA"/>
</dbReference>
<evidence type="ECO:0000313" key="2">
    <source>
        <dbReference type="Proteomes" id="UP000632828"/>
    </source>
</evidence>
<comment type="caution">
    <text evidence="1">The sequence shown here is derived from an EMBL/GenBank/DDBJ whole genome shotgun (WGS) entry which is preliminary data.</text>
</comment>